<feature type="signal peptide" evidence="4">
    <location>
        <begin position="1"/>
        <end position="20"/>
    </location>
</feature>
<dbReference type="InterPro" id="IPR001073">
    <property type="entry name" value="C1q_dom"/>
</dbReference>
<dbReference type="Gene3D" id="2.60.120.40">
    <property type="match status" value="1"/>
</dbReference>
<dbReference type="GO" id="GO:0005576">
    <property type="term" value="C:extracellular region"/>
    <property type="evidence" value="ECO:0007669"/>
    <property type="project" value="UniProtKB-SubCell"/>
</dbReference>
<dbReference type="OrthoDB" id="6154955at2759"/>
<dbReference type="SMART" id="SM00110">
    <property type="entry name" value="C1Q"/>
    <property type="match status" value="1"/>
</dbReference>
<protein>
    <recommendedName>
        <fullName evidence="5">C1q domain-containing protein</fullName>
    </recommendedName>
</protein>
<dbReference type="InterPro" id="IPR050822">
    <property type="entry name" value="Cerebellin_Synaptic_Org"/>
</dbReference>
<feature type="domain" description="C1q" evidence="5">
    <location>
        <begin position="50"/>
        <end position="181"/>
    </location>
</feature>
<keyword evidence="2" id="KW-0964">Secreted</keyword>
<dbReference type="PROSITE" id="PS50871">
    <property type="entry name" value="C1Q"/>
    <property type="match status" value="1"/>
</dbReference>
<dbReference type="Pfam" id="PF00386">
    <property type="entry name" value="C1q"/>
    <property type="match status" value="1"/>
</dbReference>
<dbReference type="SUPFAM" id="SSF49842">
    <property type="entry name" value="TNF-like"/>
    <property type="match status" value="1"/>
</dbReference>
<evidence type="ECO:0000313" key="6">
    <source>
        <dbReference type="EMBL" id="GCC24299.1"/>
    </source>
</evidence>
<dbReference type="EMBL" id="BEZZ01000053">
    <property type="protein sequence ID" value="GCC24299.1"/>
    <property type="molecule type" value="Genomic_DNA"/>
</dbReference>
<reference evidence="6 7" key="1">
    <citation type="journal article" date="2018" name="Nat. Ecol. Evol.">
        <title>Shark genomes provide insights into elasmobranch evolution and the origin of vertebrates.</title>
        <authorList>
            <person name="Hara Y"/>
            <person name="Yamaguchi K"/>
            <person name="Onimaru K"/>
            <person name="Kadota M"/>
            <person name="Koyanagi M"/>
            <person name="Keeley SD"/>
            <person name="Tatsumi K"/>
            <person name="Tanaka K"/>
            <person name="Motone F"/>
            <person name="Kageyama Y"/>
            <person name="Nozu R"/>
            <person name="Adachi N"/>
            <person name="Nishimura O"/>
            <person name="Nakagawa R"/>
            <person name="Tanegashima C"/>
            <person name="Kiyatake I"/>
            <person name="Matsumoto R"/>
            <person name="Murakumo K"/>
            <person name="Nishida K"/>
            <person name="Terakita A"/>
            <person name="Kuratani S"/>
            <person name="Sato K"/>
            <person name="Hyodo S Kuraku.S."/>
        </authorList>
    </citation>
    <scope>NUCLEOTIDE SEQUENCE [LARGE SCALE GENOMIC DNA]</scope>
</reference>
<keyword evidence="7" id="KW-1185">Reference proteome</keyword>
<dbReference type="Proteomes" id="UP000287033">
    <property type="component" value="Unassembled WGS sequence"/>
</dbReference>
<organism evidence="6 7">
    <name type="scientific">Chiloscyllium punctatum</name>
    <name type="common">Brownbanded bambooshark</name>
    <name type="synonym">Hemiscyllium punctatum</name>
    <dbReference type="NCBI Taxonomy" id="137246"/>
    <lineage>
        <taxon>Eukaryota</taxon>
        <taxon>Metazoa</taxon>
        <taxon>Chordata</taxon>
        <taxon>Craniata</taxon>
        <taxon>Vertebrata</taxon>
        <taxon>Chondrichthyes</taxon>
        <taxon>Elasmobranchii</taxon>
        <taxon>Galeomorphii</taxon>
        <taxon>Galeoidea</taxon>
        <taxon>Orectolobiformes</taxon>
        <taxon>Hemiscylliidae</taxon>
        <taxon>Chiloscyllium</taxon>
    </lineage>
</organism>
<comment type="caution">
    <text evidence="6">The sequence shown here is derived from an EMBL/GenBank/DDBJ whole genome shotgun (WGS) entry which is preliminary data.</text>
</comment>
<name>A0A401S1N5_CHIPU</name>
<evidence type="ECO:0000256" key="4">
    <source>
        <dbReference type="SAM" id="SignalP"/>
    </source>
</evidence>
<evidence type="ECO:0000256" key="1">
    <source>
        <dbReference type="ARBA" id="ARBA00004613"/>
    </source>
</evidence>
<evidence type="ECO:0000259" key="5">
    <source>
        <dbReference type="PROSITE" id="PS50871"/>
    </source>
</evidence>
<keyword evidence="3 4" id="KW-0732">Signal</keyword>
<evidence type="ECO:0000256" key="3">
    <source>
        <dbReference type="ARBA" id="ARBA00022729"/>
    </source>
</evidence>
<feature type="chain" id="PRO_5019365435" description="C1q domain-containing protein" evidence="4">
    <location>
        <begin position="21"/>
        <end position="181"/>
    </location>
</feature>
<accession>A0A401S1N5</accession>
<gene>
    <name evidence="6" type="ORF">chiPu_0002699</name>
</gene>
<dbReference type="PANTHER" id="PTHR22923">
    <property type="entry name" value="CEREBELLIN-RELATED"/>
    <property type="match status" value="1"/>
</dbReference>
<evidence type="ECO:0000256" key="2">
    <source>
        <dbReference type="ARBA" id="ARBA00022525"/>
    </source>
</evidence>
<sequence length="181" mass="19548">MKVIWLFSILCHFSCHSVSSQNCSWASEAVVVVIGGCILPGLTPAKLLFPDVPRIIFHAKVSDGVNPSGERRLVYDAVIVNKGSAYNSTTGVFTAPLAGTYLFTYSLLGGPTSEVRLVKNEEDLSYIHTILSTGEAQTGSMSVILTLESGDQIWVKLIEGNTWSGRGALNFQGILLEARLE</sequence>
<dbReference type="PANTHER" id="PTHR22923:SF116">
    <property type="entry name" value="C1Q DOMAIN-CONTAINING PROTEIN"/>
    <property type="match status" value="1"/>
</dbReference>
<proteinExistence type="predicted"/>
<dbReference type="AlphaFoldDB" id="A0A401S1N5"/>
<comment type="subcellular location">
    <subcellularLocation>
        <location evidence="1">Secreted</location>
    </subcellularLocation>
</comment>
<dbReference type="OMA" id="NCSWASE"/>
<dbReference type="PRINTS" id="PR00007">
    <property type="entry name" value="COMPLEMNTC1Q"/>
</dbReference>
<dbReference type="InterPro" id="IPR008983">
    <property type="entry name" value="Tumour_necrosis_fac-like_dom"/>
</dbReference>
<evidence type="ECO:0000313" key="7">
    <source>
        <dbReference type="Proteomes" id="UP000287033"/>
    </source>
</evidence>